<keyword evidence="1" id="KW-0472">Membrane</keyword>
<protein>
    <recommendedName>
        <fullName evidence="4">Integrator complex subunit 11</fullName>
    </recommendedName>
</protein>
<reference evidence="2 3" key="2">
    <citation type="journal article" date="2017" name="Nature">
        <title>The Apostasia genome and the evolution of orchids.</title>
        <authorList>
            <person name="Zhang G.Q."/>
            <person name="Liu K.W."/>
            <person name="Li Z."/>
            <person name="Lohaus R."/>
            <person name="Hsiao Y.Y."/>
            <person name="Niu S.C."/>
            <person name="Wang J.Y."/>
            <person name="Lin Y.C."/>
            <person name="Xu Q."/>
            <person name="Chen L.J."/>
            <person name="Yoshida K."/>
            <person name="Fujiwara S."/>
            <person name="Wang Z.W."/>
            <person name="Zhang Y.Q."/>
            <person name="Mitsuda N."/>
            <person name="Wang M."/>
            <person name="Liu G.H."/>
            <person name="Pecoraro L."/>
            <person name="Huang H.X."/>
            <person name="Xiao X.J."/>
            <person name="Lin M."/>
            <person name="Wu X.Y."/>
            <person name="Wu W.L."/>
            <person name="Chen Y.Y."/>
            <person name="Chang S.B."/>
            <person name="Sakamoto S."/>
            <person name="Ohme-Takagi M."/>
            <person name="Yagi M."/>
            <person name="Zeng S.J."/>
            <person name="Shen C.Y."/>
            <person name="Yeh C.M."/>
            <person name="Luo Y.B."/>
            <person name="Tsai W.C."/>
            <person name="Van de Peer Y."/>
            <person name="Liu Z.J."/>
        </authorList>
    </citation>
    <scope>NUCLEOTIDE SEQUENCE [LARGE SCALE GENOMIC DNA]</scope>
    <source>
        <tissue evidence="2">The whole plant</tissue>
    </source>
</reference>
<dbReference type="Proteomes" id="UP000233837">
    <property type="component" value="Unassembled WGS sequence"/>
</dbReference>
<evidence type="ECO:0000313" key="2">
    <source>
        <dbReference type="EMBL" id="PKU82630.1"/>
    </source>
</evidence>
<organism evidence="2 3">
    <name type="scientific">Dendrobium catenatum</name>
    <dbReference type="NCBI Taxonomy" id="906689"/>
    <lineage>
        <taxon>Eukaryota</taxon>
        <taxon>Viridiplantae</taxon>
        <taxon>Streptophyta</taxon>
        <taxon>Embryophyta</taxon>
        <taxon>Tracheophyta</taxon>
        <taxon>Spermatophyta</taxon>
        <taxon>Magnoliopsida</taxon>
        <taxon>Liliopsida</taxon>
        <taxon>Asparagales</taxon>
        <taxon>Orchidaceae</taxon>
        <taxon>Epidendroideae</taxon>
        <taxon>Malaxideae</taxon>
        <taxon>Dendrobiinae</taxon>
        <taxon>Dendrobium</taxon>
    </lineage>
</organism>
<name>A0A2I0X3Z6_9ASPA</name>
<reference evidence="2 3" key="1">
    <citation type="journal article" date="2016" name="Sci. Rep.">
        <title>The Dendrobium catenatum Lindl. genome sequence provides insights into polysaccharide synthase, floral development and adaptive evolution.</title>
        <authorList>
            <person name="Zhang G.Q."/>
            <person name="Xu Q."/>
            <person name="Bian C."/>
            <person name="Tsai W.C."/>
            <person name="Yeh C.M."/>
            <person name="Liu K.W."/>
            <person name="Yoshida K."/>
            <person name="Zhang L.S."/>
            <person name="Chang S.B."/>
            <person name="Chen F."/>
            <person name="Shi Y."/>
            <person name="Su Y.Y."/>
            <person name="Zhang Y.Q."/>
            <person name="Chen L.J."/>
            <person name="Yin Y."/>
            <person name="Lin M."/>
            <person name="Huang H."/>
            <person name="Deng H."/>
            <person name="Wang Z.W."/>
            <person name="Zhu S.L."/>
            <person name="Zhao X."/>
            <person name="Deng C."/>
            <person name="Niu S.C."/>
            <person name="Huang J."/>
            <person name="Wang M."/>
            <person name="Liu G.H."/>
            <person name="Yang H.J."/>
            <person name="Xiao X.J."/>
            <person name="Hsiao Y.Y."/>
            <person name="Wu W.L."/>
            <person name="Chen Y.Y."/>
            <person name="Mitsuda N."/>
            <person name="Ohme-Takagi M."/>
            <person name="Luo Y.B."/>
            <person name="Van de Peer Y."/>
            <person name="Liu Z.J."/>
        </authorList>
    </citation>
    <scope>NUCLEOTIDE SEQUENCE [LARGE SCALE GENOMIC DNA]</scope>
    <source>
        <tissue evidence="2">The whole plant</tissue>
    </source>
</reference>
<evidence type="ECO:0000313" key="3">
    <source>
        <dbReference type="Proteomes" id="UP000233837"/>
    </source>
</evidence>
<keyword evidence="1" id="KW-1133">Transmembrane helix</keyword>
<evidence type="ECO:0008006" key="4">
    <source>
        <dbReference type="Google" id="ProtNLM"/>
    </source>
</evidence>
<feature type="transmembrane region" description="Helical" evidence="1">
    <location>
        <begin position="19"/>
        <end position="36"/>
    </location>
</feature>
<gene>
    <name evidence="2" type="ORF">MA16_Dca027513</name>
</gene>
<keyword evidence="1" id="KW-0812">Transmembrane</keyword>
<dbReference type="STRING" id="906689.A0A2I0X3Z6"/>
<keyword evidence="3" id="KW-1185">Reference proteome</keyword>
<evidence type="ECO:0000256" key="1">
    <source>
        <dbReference type="SAM" id="Phobius"/>
    </source>
</evidence>
<accession>A0A2I0X3Z6</accession>
<dbReference type="AlphaFoldDB" id="A0A2I0X3Z6"/>
<sequence length="97" mass="10912">MGNNRSPGLDGITASFLKFYWEIIKIDVICVILYFLTTNSMCTSWKDTLVVLLPKTVNGCVPAKFIPISLCQSFYKVIDKILINRSTPVLSHIVSKE</sequence>
<dbReference type="EMBL" id="KZ502175">
    <property type="protein sequence ID" value="PKU82630.1"/>
    <property type="molecule type" value="Genomic_DNA"/>
</dbReference>
<proteinExistence type="predicted"/>